<dbReference type="GO" id="GO:0043165">
    <property type="term" value="P:Gram-negative-bacterium-type cell outer membrane assembly"/>
    <property type="evidence" value="ECO:0007669"/>
    <property type="project" value="UniProtKB-UniRule"/>
</dbReference>
<dbReference type="InterPro" id="IPR034746">
    <property type="entry name" value="POTRA"/>
</dbReference>
<dbReference type="OrthoDB" id="9803054at2"/>
<dbReference type="RefSeq" id="WP_067377880.1">
    <property type="nucleotide sequence ID" value="NZ_CP015839.1"/>
</dbReference>
<feature type="domain" description="POTRA" evidence="10">
    <location>
        <begin position="93"/>
        <end position="173"/>
    </location>
</feature>
<keyword evidence="3 8" id="KW-0812">Transmembrane</keyword>
<evidence type="ECO:0000256" key="4">
    <source>
        <dbReference type="ARBA" id="ARBA00022729"/>
    </source>
</evidence>
<evidence type="ECO:0000256" key="2">
    <source>
        <dbReference type="ARBA" id="ARBA00022452"/>
    </source>
</evidence>
<organism evidence="11 12">
    <name type="scientific">Marinobacterium aestuarii</name>
    <dbReference type="NCBI Taxonomy" id="1821621"/>
    <lineage>
        <taxon>Bacteria</taxon>
        <taxon>Pseudomonadati</taxon>
        <taxon>Pseudomonadota</taxon>
        <taxon>Gammaproteobacteria</taxon>
        <taxon>Oceanospirillales</taxon>
        <taxon>Oceanospirillaceae</taxon>
        <taxon>Marinobacterium</taxon>
    </lineage>
</organism>
<reference evidence="11 12" key="2">
    <citation type="journal article" date="2018" name="Int. J. Syst. Evol. Microbiol.">
        <title>Marinobacterium aestuarii sp. nov., a benzene-degrading marine bacterium isolated from estuary sediment.</title>
        <authorList>
            <person name="Bae S.S."/>
            <person name="Jung J."/>
            <person name="Chung D."/>
            <person name="Baek K."/>
        </authorList>
    </citation>
    <scope>NUCLEOTIDE SEQUENCE [LARGE SCALE GENOMIC DNA]</scope>
    <source>
        <strain evidence="11 12">ST58-10</strain>
    </source>
</reference>
<keyword evidence="2 8" id="KW-1134">Transmembrane beta strand</keyword>
<dbReference type="GO" id="GO:0051205">
    <property type="term" value="P:protein insertion into membrane"/>
    <property type="evidence" value="ECO:0007669"/>
    <property type="project" value="UniProtKB-UniRule"/>
</dbReference>
<dbReference type="AlphaFoldDB" id="A0A1A9EV47"/>
<dbReference type="STRING" id="1821621.A8C75_02925"/>
<comment type="subunit">
    <text evidence="8">Part of the Bam complex.</text>
</comment>
<dbReference type="PROSITE" id="PS51779">
    <property type="entry name" value="POTRA"/>
    <property type="match status" value="5"/>
</dbReference>
<evidence type="ECO:0000256" key="6">
    <source>
        <dbReference type="ARBA" id="ARBA00023136"/>
    </source>
</evidence>
<dbReference type="HAMAP" id="MF_01430">
    <property type="entry name" value="OM_assembly_BamA"/>
    <property type="match status" value="1"/>
</dbReference>
<dbReference type="PANTHER" id="PTHR12815:SF23">
    <property type="entry name" value="OUTER MEMBRANE PROTEIN ASSEMBLY FACTOR BAMA"/>
    <property type="match status" value="1"/>
</dbReference>
<feature type="domain" description="POTRA" evidence="10">
    <location>
        <begin position="176"/>
        <end position="264"/>
    </location>
</feature>
<dbReference type="Pfam" id="PF07244">
    <property type="entry name" value="POTRA"/>
    <property type="match status" value="4"/>
</dbReference>
<dbReference type="InterPro" id="IPR039910">
    <property type="entry name" value="D15-like"/>
</dbReference>
<dbReference type="Gene3D" id="2.40.160.50">
    <property type="entry name" value="membrane protein fhac: a member of the omp85/tpsb transporter family"/>
    <property type="match status" value="1"/>
</dbReference>
<dbReference type="Gene3D" id="3.10.20.310">
    <property type="entry name" value="membrane protein fhac"/>
    <property type="match status" value="5"/>
</dbReference>
<dbReference type="EMBL" id="CP015839">
    <property type="protein sequence ID" value="ANG61528.1"/>
    <property type="molecule type" value="Genomic_DNA"/>
</dbReference>
<keyword evidence="6 8" id="KW-0472">Membrane</keyword>
<proteinExistence type="inferred from homology"/>
<accession>A0A1A9EV47</accession>
<keyword evidence="5 8" id="KW-0677">Repeat</keyword>
<evidence type="ECO:0000256" key="8">
    <source>
        <dbReference type="HAMAP-Rule" id="MF_01430"/>
    </source>
</evidence>
<comment type="function">
    <text evidence="8">Part of the outer membrane protein assembly complex, which is involved in assembly and insertion of beta-barrel proteins into the outer membrane.</text>
</comment>
<keyword evidence="4 8" id="KW-0732">Signal</keyword>
<feature type="chain" id="PRO_5009003154" description="Outer membrane protein assembly factor BamA" evidence="8">
    <location>
        <begin position="21"/>
        <end position="773"/>
    </location>
</feature>
<evidence type="ECO:0000256" key="7">
    <source>
        <dbReference type="ARBA" id="ARBA00023237"/>
    </source>
</evidence>
<sequence precursor="true">MKLRLGLLFSLICWGSLAHAAITPFTVTDIRLEGLQRIEPGNVFRNFPIATGDLVSQYDLTRASRQLFGSGYFDDVELLRDGDVLVLRLKERPSVSLIRLEGNKVLKEKDLLEGLKQSGLQEGEVFKRAALDRIQLDLQRLYVAQGRYGAAVSADVEPLPGNRVALNIDIREGEVATIQHINVVGNSVFDDAELDQLFELKLPSFWSFITDDDRYSREKLSGDIERLRSWYLDRGYINFAVDSTQVSISPDKKHVYITVNVTEGEQYRVRDVDLAGTMAVPREELEAELQVESEQVFSRQRMTDSQERLVRKLGDNGYMFANVSPVPTLHEDDNTVSLRYFIEPGQRTYVRRILIKGNTTTADEVVRQQLTQMEAGIASAEKIENSKERLSRTGYFKSVDVQTRPVPGTNDQVDVEYTVAEQPSGQFTAAVGFSQSDGIILQLGVQQDNFFGSGKKVGFNLSNSSTLTEYSFNYTDPFYTVDGVSRGFDVFYRERDFDEDDVSSYTTDEYGAGVNFGYPIDDYQRLSFGAGFESISINTFDSTAPEITTFIAEEGDDTYLNWLLKASWTDNHLNRGIFPTSGYSQSLSLEAAVPGSDLTYIKGLYRSEYFKPLNSVETWVLGAGGRIGYADSLGGNAYPFFKNYYAGGLKTVRGYKNNSLGPRDSSTDADPFGGNVLVVGSLELIFPTPFISDQTGWRTLAFMDAGNVFTTDCLAGASNCTEGVDFGDIRYSVGVGLSWLTPVGPLSIALAVPLNDQDGDDTEFFQFALGQTF</sequence>
<evidence type="ECO:0000256" key="9">
    <source>
        <dbReference type="NCBIfam" id="TIGR03303"/>
    </source>
</evidence>
<dbReference type="KEGG" id="mars:A8C75_02925"/>
<dbReference type="Proteomes" id="UP000078070">
    <property type="component" value="Chromosome"/>
</dbReference>
<evidence type="ECO:0000313" key="11">
    <source>
        <dbReference type="EMBL" id="ANG61528.1"/>
    </source>
</evidence>
<dbReference type="NCBIfam" id="TIGR03303">
    <property type="entry name" value="OM_YaeT"/>
    <property type="match status" value="1"/>
</dbReference>
<keyword evidence="7 8" id="KW-0998">Cell outer membrane</keyword>
<evidence type="ECO:0000256" key="3">
    <source>
        <dbReference type="ARBA" id="ARBA00022692"/>
    </source>
</evidence>
<dbReference type="PANTHER" id="PTHR12815">
    <property type="entry name" value="SORTING AND ASSEMBLY MACHINERY SAMM50 PROTEIN FAMILY MEMBER"/>
    <property type="match status" value="1"/>
</dbReference>
<evidence type="ECO:0000313" key="12">
    <source>
        <dbReference type="Proteomes" id="UP000078070"/>
    </source>
</evidence>
<dbReference type="InterPro" id="IPR010827">
    <property type="entry name" value="BamA/TamA_POTRA"/>
</dbReference>
<comment type="subcellular location">
    <subcellularLocation>
        <location evidence="8">Cell outer membrane</location>
    </subcellularLocation>
    <subcellularLocation>
        <location evidence="1">Membrane</location>
    </subcellularLocation>
</comment>
<keyword evidence="12" id="KW-1185">Reference proteome</keyword>
<gene>
    <name evidence="8" type="primary">bamA</name>
    <name evidence="11" type="ORF">A8C75_02925</name>
</gene>
<reference evidence="12" key="1">
    <citation type="submission" date="2016-05" db="EMBL/GenBank/DDBJ databases">
        <authorList>
            <person name="Baek K."/>
            <person name="Yang S.-J."/>
        </authorList>
    </citation>
    <scope>NUCLEOTIDE SEQUENCE [LARGE SCALE GENOMIC DNA]</scope>
    <source>
        <strain evidence="12">ST58-10</strain>
    </source>
</reference>
<protein>
    <recommendedName>
        <fullName evidence="8 9">Outer membrane protein assembly factor BamA</fullName>
    </recommendedName>
</protein>
<dbReference type="PIRSF" id="PIRSF006076">
    <property type="entry name" value="OM_assembly_OMP85"/>
    <property type="match status" value="1"/>
</dbReference>
<dbReference type="FunFam" id="3.10.20.310:FF:000002">
    <property type="entry name" value="Outer membrane protein assembly factor BamA"/>
    <property type="match status" value="1"/>
</dbReference>
<comment type="similarity">
    <text evidence="8">Belongs to the BamA family.</text>
</comment>
<evidence type="ECO:0000256" key="5">
    <source>
        <dbReference type="ARBA" id="ARBA00022737"/>
    </source>
</evidence>
<evidence type="ECO:0000256" key="1">
    <source>
        <dbReference type="ARBA" id="ARBA00004370"/>
    </source>
</evidence>
<evidence type="ECO:0000259" key="10">
    <source>
        <dbReference type="PROSITE" id="PS51779"/>
    </source>
</evidence>
<dbReference type="Pfam" id="PF01103">
    <property type="entry name" value="Omp85"/>
    <property type="match status" value="1"/>
</dbReference>
<feature type="domain" description="POTRA" evidence="10">
    <location>
        <begin position="267"/>
        <end position="345"/>
    </location>
</feature>
<feature type="domain" description="POTRA" evidence="10">
    <location>
        <begin position="25"/>
        <end position="92"/>
    </location>
</feature>
<name>A0A1A9EV47_9GAMM</name>
<feature type="signal peptide" evidence="8">
    <location>
        <begin position="1"/>
        <end position="20"/>
    </location>
</feature>
<dbReference type="InterPro" id="IPR023707">
    <property type="entry name" value="OM_assembly_BamA"/>
</dbReference>
<feature type="domain" description="POTRA" evidence="10">
    <location>
        <begin position="348"/>
        <end position="422"/>
    </location>
</feature>
<dbReference type="GO" id="GO:1990063">
    <property type="term" value="C:Bam protein complex"/>
    <property type="evidence" value="ECO:0007669"/>
    <property type="project" value="TreeGrafter"/>
</dbReference>
<dbReference type="InterPro" id="IPR000184">
    <property type="entry name" value="Bac_surfAg_D15"/>
</dbReference>